<evidence type="ECO:0000313" key="2">
    <source>
        <dbReference type="EMBL" id="SHE44609.1"/>
    </source>
</evidence>
<dbReference type="OrthoDB" id="1809266at2"/>
<dbReference type="EMBL" id="FQUW01000005">
    <property type="protein sequence ID" value="SHE44609.1"/>
    <property type="molecule type" value="Genomic_DNA"/>
</dbReference>
<keyword evidence="1" id="KW-0472">Membrane</keyword>
<dbReference type="Proteomes" id="UP000184196">
    <property type="component" value="Unassembled WGS sequence"/>
</dbReference>
<keyword evidence="1" id="KW-0812">Transmembrane</keyword>
<accession>A0A1M4TJD8</accession>
<gene>
    <name evidence="2" type="ORF">SAMN02745218_00322</name>
</gene>
<feature type="transmembrane region" description="Helical" evidence="1">
    <location>
        <begin position="41"/>
        <end position="65"/>
    </location>
</feature>
<proteinExistence type="predicted"/>
<protein>
    <submittedName>
        <fullName evidence="2">Uncharacterized protein</fullName>
    </submittedName>
</protein>
<dbReference type="AlphaFoldDB" id="A0A1M4TJD8"/>
<keyword evidence="1" id="KW-1133">Transmembrane helix</keyword>
<name>A0A1M4TJD8_9FIRM</name>
<sequence length="78" mass="8460">MGTQKKPTGRAILWGIISLAAYLALFLNQDVVTRNFARGGIFAIAVILTAMIFSFIHGAFANYLLEALGIQPLKKGVH</sequence>
<organism evidence="2 3">
    <name type="scientific">Desulfofundulus australicus DSM 11792</name>
    <dbReference type="NCBI Taxonomy" id="1121425"/>
    <lineage>
        <taxon>Bacteria</taxon>
        <taxon>Bacillati</taxon>
        <taxon>Bacillota</taxon>
        <taxon>Clostridia</taxon>
        <taxon>Eubacteriales</taxon>
        <taxon>Peptococcaceae</taxon>
        <taxon>Desulfofundulus</taxon>
    </lineage>
</organism>
<evidence type="ECO:0000313" key="3">
    <source>
        <dbReference type="Proteomes" id="UP000184196"/>
    </source>
</evidence>
<dbReference type="RefSeq" id="WP_073162654.1">
    <property type="nucleotide sequence ID" value="NZ_FQUW01000005.1"/>
</dbReference>
<evidence type="ECO:0000256" key="1">
    <source>
        <dbReference type="SAM" id="Phobius"/>
    </source>
</evidence>
<feature type="transmembrane region" description="Helical" evidence="1">
    <location>
        <begin position="12"/>
        <end position="29"/>
    </location>
</feature>
<keyword evidence="3" id="KW-1185">Reference proteome</keyword>
<reference evidence="3" key="1">
    <citation type="submission" date="2016-11" db="EMBL/GenBank/DDBJ databases">
        <authorList>
            <person name="Varghese N."/>
            <person name="Submissions S."/>
        </authorList>
    </citation>
    <scope>NUCLEOTIDE SEQUENCE [LARGE SCALE GENOMIC DNA]</scope>
    <source>
        <strain evidence="3">DSM 11792</strain>
    </source>
</reference>